<evidence type="ECO:0000313" key="2">
    <source>
        <dbReference type="EMBL" id="CAG7976983.1"/>
    </source>
</evidence>
<feature type="region of interest" description="Disordered" evidence="1">
    <location>
        <begin position="71"/>
        <end position="97"/>
    </location>
</feature>
<comment type="caution">
    <text evidence="2">The sequence shown here is derived from an EMBL/GenBank/DDBJ whole genome shotgun (WGS) entry which is preliminary data.</text>
</comment>
<dbReference type="OrthoDB" id="10540074at2759"/>
<accession>A0A9W4HBY3</accession>
<evidence type="ECO:0000256" key="1">
    <source>
        <dbReference type="SAM" id="MobiDB-lite"/>
    </source>
</evidence>
<protein>
    <submittedName>
        <fullName evidence="2">Uncharacterized protein</fullName>
    </submittedName>
</protein>
<name>A0A9W4HBY3_PENNA</name>
<organism evidence="2 3">
    <name type="scientific">Penicillium nalgiovense</name>
    <dbReference type="NCBI Taxonomy" id="60175"/>
    <lineage>
        <taxon>Eukaryota</taxon>
        <taxon>Fungi</taxon>
        <taxon>Dikarya</taxon>
        <taxon>Ascomycota</taxon>
        <taxon>Pezizomycotina</taxon>
        <taxon>Eurotiomycetes</taxon>
        <taxon>Eurotiomycetidae</taxon>
        <taxon>Eurotiales</taxon>
        <taxon>Aspergillaceae</taxon>
        <taxon>Penicillium</taxon>
    </lineage>
</organism>
<dbReference type="Proteomes" id="UP001153461">
    <property type="component" value="Unassembled WGS sequence"/>
</dbReference>
<proteinExistence type="predicted"/>
<sequence>MPSSSYSKVNGEPRKVQSVSTEVSGWNVVLPGCDMFRAVRQDRGVLIRFRLTWTAAKIRAELGNHDVQCGPGVVRGGKKEEERENGGGGMGVFIPWK</sequence>
<dbReference type="AlphaFoldDB" id="A0A9W4HBY3"/>
<gene>
    <name evidence="2" type="ORF">PNAL_LOCUS1207</name>
</gene>
<evidence type="ECO:0000313" key="3">
    <source>
        <dbReference type="Proteomes" id="UP001153461"/>
    </source>
</evidence>
<reference evidence="2" key="1">
    <citation type="submission" date="2021-07" db="EMBL/GenBank/DDBJ databases">
        <authorList>
            <person name="Branca A.L. A."/>
        </authorList>
    </citation>
    <scope>NUCLEOTIDE SEQUENCE</scope>
</reference>
<dbReference type="EMBL" id="CAJVNV010000033">
    <property type="protein sequence ID" value="CAG7976983.1"/>
    <property type="molecule type" value="Genomic_DNA"/>
</dbReference>